<dbReference type="STRING" id="1225564.AA309_30400"/>
<dbReference type="PATRIC" id="fig|1225564.3.peg.850"/>
<feature type="region of interest" description="Disordered" evidence="7">
    <location>
        <begin position="258"/>
        <end position="281"/>
    </location>
</feature>
<comment type="catalytic activity">
    <reaction evidence="5">
        <text>[phosphate](n) + ATP = [phosphate](n+1) + ADP</text>
        <dbReference type="Rhea" id="RHEA:19573"/>
        <dbReference type="Rhea" id="RHEA-COMP:9859"/>
        <dbReference type="Rhea" id="RHEA-COMP:14280"/>
        <dbReference type="ChEBI" id="CHEBI:16838"/>
        <dbReference type="ChEBI" id="CHEBI:30616"/>
        <dbReference type="ChEBI" id="CHEBI:456216"/>
    </reaction>
    <physiologicalReaction direction="right-to-left" evidence="5">
        <dbReference type="Rhea" id="RHEA:19575"/>
    </physiologicalReaction>
</comment>
<evidence type="ECO:0000256" key="5">
    <source>
        <dbReference type="ARBA" id="ARBA00024500"/>
    </source>
</evidence>
<protein>
    <recommendedName>
        <fullName evidence="6">ADP/GDP-polyphosphate phosphotransferase</fullName>
        <ecNumber evidence="6">2.7.4.-</ecNumber>
    </recommendedName>
    <alternativeName>
        <fullName evidence="6">Polyphosphate kinase PPK2</fullName>
    </alternativeName>
</protein>
<dbReference type="NCBIfam" id="TIGR03707">
    <property type="entry name" value="PPK2_P_aer"/>
    <property type="match status" value="1"/>
</dbReference>
<evidence type="ECO:0000256" key="4">
    <source>
        <dbReference type="ARBA" id="ARBA00023310"/>
    </source>
</evidence>
<sequence>MKRQGLLKNERADVDAAVDSGVRGTMKRKEFESELRKLQVELVRLQTWVKATGARIIVVFEGRDTAGKGGVISRITQRVSPRVFRHVALPAPTEREKSQLYIQRYIAHFPAAGEIVLFDRSWYNRAGVERVMGFCTDDEYERFMRLVPSFEQEIVDNGIILLKYFLDVSQDEQRRRFADRIEDPVKHWKLSPMDTESVRRWWDYTLAYQDMLRATDTAANPWFIVPSDDKRRARLNLIAHMLSAIPYKKVKVELPKVPKAEPRPKGAEDGLPTSHIVPARY</sequence>
<evidence type="ECO:0000313" key="9">
    <source>
        <dbReference type="EMBL" id="KLK89612.1"/>
    </source>
</evidence>
<dbReference type="GO" id="GO:0008976">
    <property type="term" value="F:polyphosphate kinase activity"/>
    <property type="evidence" value="ECO:0007669"/>
    <property type="project" value="UniProtKB-UniRule"/>
</dbReference>
<comment type="similarity">
    <text evidence="1 6">Belongs to the polyphosphate kinase 2 (PPK2) family. Class I subfamily.</text>
</comment>
<name>A0A0H1RAJ4_9HYPH</name>
<evidence type="ECO:0000256" key="6">
    <source>
        <dbReference type="RuleBase" id="RU369062"/>
    </source>
</evidence>
<keyword evidence="3 6" id="KW-0418">Kinase</keyword>
<dbReference type="PANTHER" id="PTHR34383:SF1">
    <property type="entry name" value="ADP-POLYPHOSPHATE PHOSPHOTRANSFERASE"/>
    <property type="match status" value="1"/>
</dbReference>
<evidence type="ECO:0000256" key="7">
    <source>
        <dbReference type="SAM" id="MobiDB-lite"/>
    </source>
</evidence>
<proteinExistence type="inferred from homology"/>
<organism evidence="9 10">
    <name type="scientific">Microvirga vignae</name>
    <dbReference type="NCBI Taxonomy" id="1225564"/>
    <lineage>
        <taxon>Bacteria</taxon>
        <taxon>Pseudomonadati</taxon>
        <taxon>Pseudomonadota</taxon>
        <taxon>Alphaproteobacteria</taxon>
        <taxon>Hyphomicrobiales</taxon>
        <taxon>Methylobacteriaceae</taxon>
        <taxon>Microvirga</taxon>
    </lineage>
</organism>
<dbReference type="EC" id="2.7.4.-" evidence="6"/>
<dbReference type="GO" id="GO:0006754">
    <property type="term" value="P:ATP biosynthetic process"/>
    <property type="evidence" value="ECO:0007669"/>
    <property type="project" value="UniProtKB-KW"/>
</dbReference>
<dbReference type="InterPro" id="IPR016898">
    <property type="entry name" value="Polyphosphate_phosphotransfera"/>
</dbReference>
<keyword evidence="10" id="KW-1185">Reference proteome</keyword>
<dbReference type="PIRSF" id="PIRSF028756">
    <property type="entry name" value="PPK2_prd"/>
    <property type="match status" value="1"/>
</dbReference>
<dbReference type="InterPro" id="IPR022488">
    <property type="entry name" value="PPK2-related"/>
</dbReference>
<dbReference type="Gene3D" id="3.40.50.300">
    <property type="entry name" value="P-loop containing nucleotide triphosphate hydrolases"/>
    <property type="match status" value="1"/>
</dbReference>
<comment type="function">
    <text evidence="6">Uses inorganic polyphosphate (polyP) as a donor to convert GDP to GTP or ADP to ATP.</text>
</comment>
<comment type="subunit">
    <text evidence="6">Homotetramer.</text>
</comment>
<feature type="compositionally biased region" description="Basic and acidic residues" evidence="7">
    <location>
        <begin position="258"/>
        <end position="268"/>
    </location>
</feature>
<dbReference type="Pfam" id="PF03976">
    <property type="entry name" value="PPK2"/>
    <property type="match status" value="1"/>
</dbReference>
<keyword evidence="4" id="KW-0066">ATP synthesis</keyword>
<evidence type="ECO:0000256" key="1">
    <source>
        <dbReference type="ARBA" id="ARBA00009924"/>
    </source>
</evidence>
<reference evidence="9 10" key="1">
    <citation type="submission" date="2015-05" db="EMBL/GenBank/DDBJ databases">
        <title>Draft genome sequence of Microvirga vignae strain BR3299, a novel nitrogen fixing bacteria isolated from Brazil semi-aired region.</title>
        <authorList>
            <person name="Zilli J.E."/>
            <person name="Passos S.R."/>
            <person name="Leite J."/>
            <person name="Baldani J.I."/>
            <person name="Xavier G.R."/>
            <person name="Rumjaneck N.G."/>
            <person name="Simoes-Araujo J.L."/>
        </authorList>
    </citation>
    <scope>NUCLEOTIDE SEQUENCE [LARGE SCALE GENOMIC DNA]</scope>
    <source>
        <strain evidence="9 10">BR3299</strain>
    </source>
</reference>
<dbReference type="SUPFAM" id="SSF52540">
    <property type="entry name" value="P-loop containing nucleoside triphosphate hydrolases"/>
    <property type="match status" value="1"/>
</dbReference>
<evidence type="ECO:0000313" key="10">
    <source>
        <dbReference type="Proteomes" id="UP000035489"/>
    </source>
</evidence>
<gene>
    <name evidence="9" type="ORF">AA309_30400</name>
</gene>
<feature type="domain" description="Polyphosphate kinase-2-related" evidence="8">
    <location>
        <begin position="27"/>
        <end position="251"/>
    </location>
</feature>
<evidence type="ECO:0000256" key="2">
    <source>
        <dbReference type="ARBA" id="ARBA00022679"/>
    </source>
</evidence>
<dbReference type="Proteomes" id="UP000035489">
    <property type="component" value="Unassembled WGS sequence"/>
</dbReference>
<dbReference type="EMBL" id="LCYG01000134">
    <property type="protein sequence ID" value="KLK89612.1"/>
    <property type="molecule type" value="Genomic_DNA"/>
</dbReference>
<dbReference type="InterPro" id="IPR022486">
    <property type="entry name" value="PPK2_PA0141"/>
</dbReference>
<keyword evidence="2 6" id="KW-0808">Transferase</keyword>
<comment type="caution">
    <text evidence="9">The sequence shown here is derived from an EMBL/GenBank/DDBJ whole genome shotgun (WGS) entry which is preliminary data.</text>
</comment>
<evidence type="ECO:0000259" key="8">
    <source>
        <dbReference type="Pfam" id="PF03976"/>
    </source>
</evidence>
<dbReference type="PANTHER" id="PTHR34383">
    <property type="entry name" value="POLYPHOSPHATE:AMP PHOSPHOTRANSFERASE-RELATED"/>
    <property type="match status" value="1"/>
</dbReference>
<evidence type="ECO:0000256" key="3">
    <source>
        <dbReference type="ARBA" id="ARBA00022777"/>
    </source>
</evidence>
<accession>A0A0H1RAJ4</accession>
<dbReference type="AlphaFoldDB" id="A0A0H1RAJ4"/>
<dbReference type="InterPro" id="IPR027417">
    <property type="entry name" value="P-loop_NTPase"/>
</dbReference>